<dbReference type="EMBL" id="VSSQ01026105">
    <property type="protein sequence ID" value="MPM74648.1"/>
    <property type="molecule type" value="Genomic_DNA"/>
</dbReference>
<evidence type="ECO:0000313" key="1">
    <source>
        <dbReference type="EMBL" id="MPM74648.1"/>
    </source>
</evidence>
<dbReference type="SUPFAM" id="SSF52266">
    <property type="entry name" value="SGNH hydrolase"/>
    <property type="match status" value="1"/>
</dbReference>
<comment type="caution">
    <text evidence="1">The sequence shown here is derived from an EMBL/GenBank/DDBJ whole genome shotgun (WGS) entry which is preliminary data.</text>
</comment>
<protein>
    <recommendedName>
        <fullName evidence="2">SGNH hydrolase-type esterase domain-containing protein</fullName>
    </recommendedName>
</protein>
<dbReference type="PROSITE" id="PS51257">
    <property type="entry name" value="PROKAR_LIPOPROTEIN"/>
    <property type="match status" value="1"/>
</dbReference>
<name>A0A645CCN0_9ZZZZ</name>
<dbReference type="AlphaFoldDB" id="A0A645CCN0"/>
<sequence length="320" mass="35430">MNLINKISGIKFIGLLTIILFISTSGCSSNSDTDNSSAIENTQLVESNNAIITTNVTGTNNKTIAVENSNDEPMSSSAKVIYLHHSTGGVIWDGGVETTIVNYNTNHGTNYSIKQMEFPKSSPYGWENYPYDYWNIWVSHAGASAYMEEPTLEMLTQTYDVIVWKHCFPVSSVVANTGSPDITSSVKSEENYKLQYNALKAKMHEFPNNRFIVWTGPALVESATNAEEAERAREFANWVKTTWDEPDDNIFVWDFRDLETGGGLNLLPENAVSASDSHPNPTFAASAAPMIAQRIIDVIEGRGDNSEKLHLTIRDDSDNP</sequence>
<proteinExistence type="predicted"/>
<accession>A0A645CCN0</accession>
<reference evidence="1" key="1">
    <citation type="submission" date="2019-08" db="EMBL/GenBank/DDBJ databases">
        <authorList>
            <person name="Kucharzyk K."/>
            <person name="Murdoch R.W."/>
            <person name="Higgins S."/>
            <person name="Loffler F."/>
        </authorList>
    </citation>
    <scope>NUCLEOTIDE SEQUENCE</scope>
</reference>
<evidence type="ECO:0008006" key="2">
    <source>
        <dbReference type="Google" id="ProtNLM"/>
    </source>
</evidence>
<organism evidence="1">
    <name type="scientific">bioreactor metagenome</name>
    <dbReference type="NCBI Taxonomy" id="1076179"/>
    <lineage>
        <taxon>unclassified sequences</taxon>
        <taxon>metagenomes</taxon>
        <taxon>ecological metagenomes</taxon>
    </lineage>
</organism>
<gene>
    <name evidence="1" type="ORF">SDC9_121637</name>
</gene>